<feature type="signal peptide" evidence="2">
    <location>
        <begin position="1"/>
        <end position="24"/>
    </location>
</feature>
<dbReference type="RefSeq" id="WP_146649534.1">
    <property type="nucleotide sequence ID" value="NZ_CP012333.1"/>
</dbReference>
<feature type="region of interest" description="Disordered" evidence="1">
    <location>
        <begin position="17"/>
        <end position="36"/>
    </location>
</feature>
<keyword evidence="2" id="KW-0732">Signal</keyword>
<gene>
    <name evidence="3" type="ORF">AKJ09_05264</name>
</gene>
<dbReference type="SUPFAM" id="SSF102198">
    <property type="entry name" value="Putative cyclase"/>
    <property type="match status" value="1"/>
</dbReference>
<dbReference type="GO" id="GO:0004061">
    <property type="term" value="F:arylformamidase activity"/>
    <property type="evidence" value="ECO:0007669"/>
    <property type="project" value="InterPro"/>
</dbReference>
<dbReference type="KEGG" id="llu:AKJ09_05264"/>
<sequence>MQRTLLVALVATTLACAPAPSSPAKSPSSGEHPRFTSAADVEAWKKVHSRTGAWGANDERGAANLLTAEKRRAAASLVREGVSVSIARPLETKVAPDVPSPLGHDMLENGESPKSTYSADRLTLGFHGWSHTHVDALCHIFDHGKMYNGFPQNRVTASEGCQVLGVDRIRDGLFTRGVLVDVPAFRGTSWLEPGSPVTADELTAWEARTGTKVGAGDAVIVRTGRWARRASVGPWDVSQNSPGLHASAAEWLRERNVAVVATDVGLDVIPSGVAGDILPVHVMLINTLGVYVIDDCDPEALAKELARRGRSDFLFVVAPLVIEGGTGSPINPLAVL</sequence>
<evidence type="ECO:0000256" key="1">
    <source>
        <dbReference type="SAM" id="MobiDB-lite"/>
    </source>
</evidence>
<dbReference type="OrthoDB" id="7067800at2"/>
<dbReference type="Gene3D" id="3.50.30.50">
    <property type="entry name" value="Putative cyclase"/>
    <property type="match status" value="1"/>
</dbReference>
<reference evidence="3 4" key="1">
    <citation type="submission" date="2015-08" db="EMBL/GenBank/DDBJ databases">
        <authorList>
            <person name="Babu N.S."/>
            <person name="Beckwith C.J."/>
            <person name="Beseler K.G."/>
            <person name="Brison A."/>
            <person name="Carone J.V."/>
            <person name="Caskin T.P."/>
            <person name="Diamond M."/>
            <person name="Durham M.E."/>
            <person name="Foxe J.M."/>
            <person name="Go M."/>
            <person name="Henderson B.A."/>
            <person name="Jones I.B."/>
            <person name="McGettigan J.A."/>
            <person name="Micheletti S.J."/>
            <person name="Nasrallah M.E."/>
            <person name="Ortiz D."/>
            <person name="Piller C.R."/>
            <person name="Privatt S.R."/>
            <person name="Schneider S.L."/>
            <person name="Sharp S."/>
            <person name="Smith T.C."/>
            <person name="Stanton J.D."/>
            <person name="Ullery H.E."/>
            <person name="Wilson R.J."/>
            <person name="Serrano M.G."/>
            <person name="Buck G."/>
            <person name="Lee V."/>
            <person name="Wang Y."/>
            <person name="Carvalho R."/>
            <person name="Voegtly L."/>
            <person name="Shi R."/>
            <person name="Duckworth R."/>
            <person name="Johnson A."/>
            <person name="Loviza R."/>
            <person name="Walstead R."/>
            <person name="Shah Z."/>
            <person name="Kiflezghi M."/>
            <person name="Wade K."/>
            <person name="Ball S.L."/>
            <person name="Bradley K.W."/>
            <person name="Asai D.J."/>
            <person name="Bowman C.A."/>
            <person name="Russell D.A."/>
            <person name="Pope W.H."/>
            <person name="Jacobs-Sera D."/>
            <person name="Hendrix R.W."/>
            <person name="Hatfull G.F."/>
        </authorList>
    </citation>
    <scope>NUCLEOTIDE SEQUENCE [LARGE SCALE GENOMIC DNA]</scope>
    <source>
        <strain evidence="3 4">DSM 27648</strain>
    </source>
</reference>
<dbReference type="PANTHER" id="PTHR34861:SF10">
    <property type="entry name" value="CYCLASE"/>
    <property type="match status" value="1"/>
</dbReference>
<dbReference type="PROSITE" id="PS51257">
    <property type="entry name" value="PROKAR_LIPOPROTEIN"/>
    <property type="match status" value="1"/>
</dbReference>
<dbReference type="Pfam" id="PF04199">
    <property type="entry name" value="Cyclase"/>
    <property type="match status" value="1"/>
</dbReference>
<evidence type="ECO:0000256" key="2">
    <source>
        <dbReference type="SAM" id="SignalP"/>
    </source>
</evidence>
<dbReference type="STRING" id="1391654.AKJ09_05264"/>
<dbReference type="InterPro" id="IPR037175">
    <property type="entry name" value="KFase_sf"/>
</dbReference>
<dbReference type="Proteomes" id="UP000064967">
    <property type="component" value="Chromosome"/>
</dbReference>
<protein>
    <submittedName>
        <fullName evidence="3">Cyclase family protein</fullName>
    </submittedName>
</protein>
<accession>A0A0K1PYJ0</accession>
<dbReference type="InterPro" id="IPR007325">
    <property type="entry name" value="KFase/CYL"/>
</dbReference>
<dbReference type="EMBL" id="CP012333">
    <property type="protein sequence ID" value="AKU98600.1"/>
    <property type="molecule type" value="Genomic_DNA"/>
</dbReference>
<organism evidence="3 4">
    <name type="scientific">Labilithrix luteola</name>
    <dbReference type="NCBI Taxonomy" id="1391654"/>
    <lineage>
        <taxon>Bacteria</taxon>
        <taxon>Pseudomonadati</taxon>
        <taxon>Myxococcota</taxon>
        <taxon>Polyangia</taxon>
        <taxon>Polyangiales</taxon>
        <taxon>Labilitrichaceae</taxon>
        <taxon>Labilithrix</taxon>
    </lineage>
</organism>
<feature type="chain" id="PRO_5005466480" evidence="2">
    <location>
        <begin position="25"/>
        <end position="336"/>
    </location>
</feature>
<dbReference type="GO" id="GO:0019441">
    <property type="term" value="P:L-tryptophan catabolic process to kynurenine"/>
    <property type="evidence" value="ECO:0007669"/>
    <property type="project" value="InterPro"/>
</dbReference>
<proteinExistence type="predicted"/>
<name>A0A0K1PYJ0_9BACT</name>
<keyword evidence="4" id="KW-1185">Reference proteome</keyword>
<feature type="compositionally biased region" description="Low complexity" evidence="1">
    <location>
        <begin position="17"/>
        <end position="29"/>
    </location>
</feature>
<evidence type="ECO:0000313" key="4">
    <source>
        <dbReference type="Proteomes" id="UP000064967"/>
    </source>
</evidence>
<dbReference type="AlphaFoldDB" id="A0A0K1PYJ0"/>
<dbReference type="PANTHER" id="PTHR34861">
    <property type="match status" value="1"/>
</dbReference>
<evidence type="ECO:0000313" key="3">
    <source>
        <dbReference type="EMBL" id="AKU98600.1"/>
    </source>
</evidence>
<dbReference type="PATRIC" id="fig|1391654.3.peg.5337"/>